<evidence type="ECO:0000313" key="2">
    <source>
        <dbReference type="EMBL" id="CRL02459.1"/>
    </source>
</evidence>
<proteinExistence type="predicted"/>
<protein>
    <submittedName>
        <fullName evidence="1">CLUMA_CG005688, isoform A</fullName>
    </submittedName>
    <submittedName>
        <fullName evidence="2">CLUMA_CG015556, isoform A</fullName>
    </submittedName>
</protein>
<name>A0A1J1IQF0_9DIPT</name>
<sequence>MKLMRLSTIILWIIRRSHKKTMKYDEGLISDPSTNTDPQYMFLCERLKAFKDGWEELQQMWENR</sequence>
<keyword evidence="3" id="KW-1185">Reference proteome</keyword>
<dbReference type="STRING" id="568069.A0A1J1IQF0"/>
<dbReference type="EMBL" id="CVRI01000023">
    <property type="protein sequence ID" value="CRK92085.1"/>
    <property type="molecule type" value="Genomic_DNA"/>
</dbReference>
<evidence type="ECO:0000313" key="1">
    <source>
        <dbReference type="EMBL" id="CRK92085.1"/>
    </source>
</evidence>
<organism evidence="2 3">
    <name type="scientific">Clunio marinus</name>
    <dbReference type="NCBI Taxonomy" id="568069"/>
    <lineage>
        <taxon>Eukaryota</taxon>
        <taxon>Metazoa</taxon>
        <taxon>Ecdysozoa</taxon>
        <taxon>Arthropoda</taxon>
        <taxon>Hexapoda</taxon>
        <taxon>Insecta</taxon>
        <taxon>Pterygota</taxon>
        <taxon>Neoptera</taxon>
        <taxon>Endopterygota</taxon>
        <taxon>Diptera</taxon>
        <taxon>Nematocera</taxon>
        <taxon>Chironomoidea</taxon>
        <taxon>Chironomidae</taxon>
        <taxon>Clunio</taxon>
    </lineage>
</organism>
<evidence type="ECO:0000313" key="3">
    <source>
        <dbReference type="Proteomes" id="UP000183832"/>
    </source>
</evidence>
<dbReference type="AlphaFoldDB" id="A0A1J1IQF0"/>
<dbReference type="Proteomes" id="UP000183832">
    <property type="component" value="Unassembled WGS sequence"/>
</dbReference>
<accession>A0A1J1IQF0</accession>
<dbReference type="EMBL" id="CVRI01000057">
    <property type="protein sequence ID" value="CRL02459.1"/>
    <property type="molecule type" value="Genomic_DNA"/>
</dbReference>
<dbReference type="OrthoDB" id="5865767at2759"/>
<reference evidence="2 3" key="1">
    <citation type="submission" date="2015-04" db="EMBL/GenBank/DDBJ databases">
        <authorList>
            <person name="Syromyatnikov M.Y."/>
            <person name="Popov V.N."/>
        </authorList>
    </citation>
    <scope>NUCLEOTIDE SEQUENCE [LARGE SCALE GENOMIC DNA]</scope>
</reference>
<gene>
    <name evidence="2" type="primary">similar to Spectrin beta chain</name>
    <name evidence="1" type="ORF">CLUMA_CG005688</name>
    <name evidence="2" type="ORF">CLUMA_CG015556</name>
</gene>